<dbReference type="SMART" id="SM01411">
    <property type="entry name" value="Ephrin_rec_like"/>
    <property type="match status" value="9"/>
</dbReference>
<feature type="domain" description="Tyrosine-protein kinase ephrin type A/B receptor-like" evidence="3">
    <location>
        <begin position="461"/>
        <end position="509"/>
    </location>
</feature>
<feature type="signal peptide" evidence="2">
    <location>
        <begin position="1"/>
        <end position="31"/>
    </location>
</feature>
<keyword evidence="2" id="KW-0732">Signal</keyword>
<accession>A0AAV7YAA8</accession>
<protein>
    <submittedName>
        <fullName evidence="4">Insulin-like growth factor binding proteinn-terminal</fullName>
    </submittedName>
</protein>
<evidence type="ECO:0000313" key="4">
    <source>
        <dbReference type="EMBL" id="KAJ3426747.1"/>
    </source>
</evidence>
<keyword evidence="1" id="KW-0812">Transmembrane</keyword>
<dbReference type="PANTHER" id="PTHR46967:SF1">
    <property type="entry name" value="KERATIN-ASSOCIATED PROTEIN 16-1-LIKE"/>
    <property type="match status" value="1"/>
</dbReference>
<feature type="transmembrane region" description="Helical" evidence="1">
    <location>
        <begin position="1122"/>
        <end position="1150"/>
    </location>
</feature>
<keyword evidence="1" id="KW-0472">Membrane</keyword>
<feature type="domain" description="Tyrosine-protein kinase ephrin type A/B receptor-like" evidence="3">
    <location>
        <begin position="651"/>
        <end position="699"/>
    </location>
</feature>
<feature type="chain" id="PRO_5043574758" evidence="2">
    <location>
        <begin position="32"/>
        <end position="1359"/>
    </location>
</feature>
<feature type="domain" description="Tyrosine-protein kinase ephrin type A/B receptor-like" evidence="3">
    <location>
        <begin position="705"/>
        <end position="748"/>
    </location>
</feature>
<keyword evidence="1" id="KW-1133">Transmembrane helix</keyword>
<feature type="transmembrane region" description="Helical" evidence="1">
    <location>
        <begin position="928"/>
        <end position="948"/>
    </location>
</feature>
<dbReference type="InterPro" id="IPR009030">
    <property type="entry name" value="Growth_fac_rcpt_cys_sf"/>
</dbReference>
<sequence length="1359" mass="155471">MNKFKRKNRKFDFFFLIFVLFLIFNLRFSEGTNIGCTQKLPPVKIGSEFQVNSETEHNQGNSAIASIGLNKEKFVITWESYHQESNGNGSGIFAQIYNSNDGKKIRDEIQVNSETNYDQLNPSISSIGLDNEKFVICWSSDKQDGSKYGIFAQMFDQYGNKIGDEFQVNTNSTNGQRYAAITSIGNDDSKFVICWSSDKQDGSRWGIFAQMYDSDDGNKIGNEFQVNTDTNQDQQNAAITSIGNDGEKFVICWSSNEQDTSGWGIYAQIFNSEDAEKIGNEFLVNTEISDNQRFPAIASIGLNNENFVITWQSYHQEYEESKWGIYAQIFNSNDGNTIGNEFKVNTITVSTQQYPSISSIGENDEYFVITWESYHNGSDNAEVFAQVYRSDNGMALLNEEVQVNTYRTSNQQLPCITSIDQGSDSKFVIVWDSSGQDNIDNTIGVFAQIYDSNLICHCSEGNYSNEMHSNECIQCSTGHYQNQTGQTKCNKCVVGTYNAKQGSKSIEDCIECKIGTYQNETGQVGCQLCAMGQYQKETGQSECKSCEPGHYQHLEGQSVCIKCTQGYYQNETGQVGCIKCEAGHYQNLKAQSECKPCATGSYQNLGAKSGCIECAKGHYQDKTGQTGCKPCGAGHYQNMVGKGECIQCVKGSYQDSEAQSTCIECVKGYYQNETGKIECNSCLAGTYNPEKGSKSIEDCIECKIGTYQNQMGKSMCQLCAMGQYQNETGQSGCNDCPVGSYTDKQESINCKFCPSGSYQDEDGRINCQSCPFDTYQPNIGSTECNYCPITSETLSTRCKSIKECYCSMGYYGEPGGYCSKCPADGICNTFNQLYPLPKPGYWSSKGNSFEILKCKIIDACPGKEIDACNINLGYTGYKCSECLRDFYKLDYKCEQCPSNASQRLVLILLIFLFCILCLLLIAKRATAYFSSFTISFSFLQLLAIIYQLNINWPKRVSYSLKLFLPFEFNLDFLATECSINLSYVEKWFIIELSPFIFVALFVLINIILFLHSKLLNKFNFNKLLLTKCPKLIYKPSKSNDQFVLYYLHLIKYYMLLPFHQCMSNLQLTKLKYISINVYLTLLTLLYLILSQKCLEIFNCKYDHEIKKWIFQPDPNYYCYNNYWYTTIFPFALIFILLYIVGIPIMIIYLLMKNSKNLNEKEFDLKFGLLCSRYNKSFFFWEILIMLRKLLLVIIKIFCYNYPNEKNINNDLIKILLKKNKKKDNLKFNLLLYYLATLKNNKLKKINNILQKISYHLNKNDNNENVIDNEVSDEENEQSKFVENDMVVDSRDDFKIILNKQKKLLKFQKTRKINLFKHLFTHDIIFKFCKWYNKKATLLQKIKIIILIENFNNYIKKNNK</sequence>
<feature type="domain" description="Tyrosine-protein kinase ephrin type A/B receptor-like" evidence="3">
    <location>
        <begin position="600"/>
        <end position="639"/>
    </location>
</feature>
<feature type="domain" description="Tyrosine-protein kinase ephrin type A/B receptor-like" evidence="3">
    <location>
        <begin position="767"/>
        <end position="804"/>
    </location>
</feature>
<evidence type="ECO:0000256" key="1">
    <source>
        <dbReference type="SAM" id="Phobius"/>
    </source>
</evidence>
<proteinExistence type="predicted"/>
<comment type="caution">
    <text evidence="4">The sequence shown here is derived from an EMBL/GenBank/DDBJ whole genome shotgun (WGS) entry which is preliminary data.</text>
</comment>
<dbReference type="Pfam" id="PF07699">
    <property type="entry name" value="Ephrin_rec_like"/>
    <property type="match status" value="6"/>
</dbReference>
<dbReference type="Proteomes" id="UP001146793">
    <property type="component" value="Unassembled WGS sequence"/>
</dbReference>
<name>A0AAV7YAA8_9EUKA</name>
<feature type="domain" description="Tyrosine-protein kinase ephrin type A/B receptor-like" evidence="3">
    <location>
        <begin position="549"/>
        <end position="586"/>
    </location>
</feature>
<evidence type="ECO:0000256" key="2">
    <source>
        <dbReference type="SAM" id="SignalP"/>
    </source>
</evidence>
<feature type="transmembrane region" description="Helical" evidence="1">
    <location>
        <begin position="1072"/>
        <end position="1089"/>
    </location>
</feature>
<dbReference type="Gene3D" id="2.10.50.10">
    <property type="entry name" value="Tumor Necrosis Factor Receptor, subunit A, domain 2"/>
    <property type="match status" value="6"/>
</dbReference>
<reference evidence="4" key="1">
    <citation type="submission" date="2022-08" db="EMBL/GenBank/DDBJ databases">
        <title>Novel sulphate-reducing endosymbionts in the free-living metamonad Anaeramoeba.</title>
        <authorList>
            <person name="Jerlstrom-Hultqvist J."/>
            <person name="Cepicka I."/>
            <person name="Gallot-Lavallee L."/>
            <person name="Salas-Leiva D."/>
            <person name="Curtis B.A."/>
            <person name="Zahonova K."/>
            <person name="Pipaliya S."/>
            <person name="Dacks J."/>
            <person name="Roger A.J."/>
        </authorList>
    </citation>
    <scope>NUCLEOTIDE SEQUENCE</scope>
    <source>
        <strain evidence="4">Busselton2</strain>
    </source>
</reference>
<feature type="transmembrane region" description="Helical" evidence="1">
    <location>
        <begin position="1177"/>
        <end position="1197"/>
    </location>
</feature>
<dbReference type="InterPro" id="IPR011641">
    <property type="entry name" value="Tyr-kin_ephrin_A/B_rcpt-like"/>
</dbReference>
<dbReference type="CDD" id="cd00185">
    <property type="entry name" value="TNFRSF"/>
    <property type="match status" value="2"/>
</dbReference>
<dbReference type="SUPFAM" id="SSF57184">
    <property type="entry name" value="Growth factor receptor domain"/>
    <property type="match status" value="2"/>
</dbReference>
<dbReference type="PANTHER" id="PTHR46967">
    <property type="entry name" value="INSULIN-LIKE GROWTH FACTOR BINDING PROTEIN,N-TERMINAL"/>
    <property type="match status" value="1"/>
</dbReference>
<organism evidence="4 5">
    <name type="scientific">Anaeramoeba flamelloides</name>
    <dbReference type="NCBI Taxonomy" id="1746091"/>
    <lineage>
        <taxon>Eukaryota</taxon>
        <taxon>Metamonada</taxon>
        <taxon>Anaeramoebidae</taxon>
        <taxon>Anaeramoeba</taxon>
    </lineage>
</organism>
<gene>
    <name evidence="4" type="ORF">M0812_26315</name>
</gene>
<feature type="transmembrane region" description="Helical" evidence="1">
    <location>
        <begin position="904"/>
        <end position="921"/>
    </location>
</feature>
<dbReference type="EMBL" id="JANTQA010000063">
    <property type="protein sequence ID" value="KAJ3426747.1"/>
    <property type="molecule type" value="Genomic_DNA"/>
</dbReference>
<evidence type="ECO:0000313" key="5">
    <source>
        <dbReference type="Proteomes" id="UP001146793"/>
    </source>
</evidence>
<feature type="transmembrane region" description="Helical" evidence="1">
    <location>
        <begin position="988"/>
        <end position="1010"/>
    </location>
</feature>
<evidence type="ECO:0000259" key="3">
    <source>
        <dbReference type="Pfam" id="PF07699"/>
    </source>
</evidence>